<dbReference type="InParanoid" id="K5UQP9"/>
<accession>K5UQP9</accession>
<dbReference type="GeneID" id="18918346"/>
<dbReference type="HOGENOM" id="CLU_2723030_0_0_1"/>
<proteinExistence type="predicted"/>
<dbReference type="AlphaFoldDB" id="K5UQP9"/>
<dbReference type="Proteomes" id="UP000008370">
    <property type="component" value="Unassembled WGS sequence"/>
</dbReference>
<sequence length="72" mass="8051">MSKLVSPRLHRPGQRIAKLTCTQTFGVVRRPVNCLFGLKVMYLTCDIKCSNGKARTVREDGSEVDIDELGEL</sequence>
<dbReference type="EMBL" id="JH930476">
    <property type="protein sequence ID" value="EKM52161.1"/>
    <property type="molecule type" value="Genomic_DNA"/>
</dbReference>
<gene>
    <name evidence="1" type="ORF">PHACADRAFT_262668</name>
</gene>
<evidence type="ECO:0000313" key="1">
    <source>
        <dbReference type="EMBL" id="EKM52161.1"/>
    </source>
</evidence>
<evidence type="ECO:0000313" key="2">
    <source>
        <dbReference type="Proteomes" id="UP000008370"/>
    </source>
</evidence>
<organism evidence="1 2">
    <name type="scientific">Phanerochaete carnosa (strain HHB-10118-sp)</name>
    <name type="common">White-rot fungus</name>
    <name type="synonym">Peniophora carnosa</name>
    <dbReference type="NCBI Taxonomy" id="650164"/>
    <lineage>
        <taxon>Eukaryota</taxon>
        <taxon>Fungi</taxon>
        <taxon>Dikarya</taxon>
        <taxon>Basidiomycota</taxon>
        <taxon>Agaricomycotina</taxon>
        <taxon>Agaricomycetes</taxon>
        <taxon>Polyporales</taxon>
        <taxon>Phanerochaetaceae</taxon>
        <taxon>Phanerochaete</taxon>
    </lineage>
</organism>
<dbReference type="RefSeq" id="XP_007399938.1">
    <property type="nucleotide sequence ID" value="XM_007399876.1"/>
</dbReference>
<name>K5UQP9_PHACS</name>
<keyword evidence="2" id="KW-1185">Reference proteome</keyword>
<dbReference type="KEGG" id="pco:PHACADRAFT_262668"/>
<protein>
    <submittedName>
        <fullName evidence="1">Uncharacterized protein</fullName>
    </submittedName>
</protein>
<reference evidence="1 2" key="1">
    <citation type="journal article" date="2012" name="BMC Genomics">
        <title>Comparative genomics of the white-rot fungi, Phanerochaete carnosa and P. chrysosporium, to elucidate the genetic basis of the distinct wood types they colonize.</title>
        <authorList>
            <person name="Suzuki H."/>
            <person name="MacDonald J."/>
            <person name="Syed K."/>
            <person name="Salamov A."/>
            <person name="Hori C."/>
            <person name="Aerts A."/>
            <person name="Henrissat B."/>
            <person name="Wiebenga A."/>
            <person name="vanKuyk P.A."/>
            <person name="Barry K."/>
            <person name="Lindquist E."/>
            <person name="LaButti K."/>
            <person name="Lapidus A."/>
            <person name="Lucas S."/>
            <person name="Coutinho P."/>
            <person name="Gong Y."/>
            <person name="Samejima M."/>
            <person name="Mahadevan R."/>
            <person name="Abou-Zaid M."/>
            <person name="de Vries R.P."/>
            <person name="Igarashi K."/>
            <person name="Yadav J.S."/>
            <person name="Grigoriev I.V."/>
            <person name="Master E.R."/>
        </authorList>
    </citation>
    <scope>NUCLEOTIDE SEQUENCE [LARGE SCALE GENOMIC DNA]</scope>
    <source>
        <strain evidence="1 2">HHB-10118-sp</strain>
    </source>
</reference>